<reference evidence="2 3" key="1">
    <citation type="submission" date="2021-04" db="EMBL/GenBank/DDBJ databases">
        <authorList>
            <person name="Bliznina A."/>
        </authorList>
    </citation>
    <scope>NUCLEOTIDE SEQUENCE [LARGE SCALE GENOMIC DNA]</scope>
</reference>
<dbReference type="InterPro" id="IPR033305">
    <property type="entry name" value="Hydin-like"/>
</dbReference>
<dbReference type="PANTHER" id="PTHR23053:SF0">
    <property type="entry name" value="HYDROCEPHALUS-INDUCING PROTEIN HOMOLOG"/>
    <property type="match status" value="1"/>
</dbReference>
<gene>
    <name evidence="2" type="ORF">OKIOD_LOCUS14256</name>
</gene>
<dbReference type="Proteomes" id="UP001158576">
    <property type="component" value="Chromosome 2"/>
</dbReference>
<organism evidence="2 3">
    <name type="scientific">Oikopleura dioica</name>
    <name type="common">Tunicate</name>
    <dbReference type="NCBI Taxonomy" id="34765"/>
    <lineage>
        <taxon>Eukaryota</taxon>
        <taxon>Metazoa</taxon>
        <taxon>Chordata</taxon>
        <taxon>Tunicata</taxon>
        <taxon>Appendicularia</taxon>
        <taxon>Copelata</taxon>
        <taxon>Oikopleuridae</taxon>
        <taxon>Oikopleura</taxon>
    </lineage>
</organism>
<dbReference type="EMBL" id="OU015567">
    <property type="protein sequence ID" value="CAG5111157.1"/>
    <property type="molecule type" value="Genomic_DNA"/>
</dbReference>
<dbReference type="Gene3D" id="2.60.40.10">
    <property type="entry name" value="Immunoglobulins"/>
    <property type="match status" value="1"/>
</dbReference>
<evidence type="ECO:0000313" key="3">
    <source>
        <dbReference type="Proteomes" id="UP001158576"/>
    </source>
</evidence>
<feature type="region of interest" description="Disordered" evidence="1">
    <location>
        <begin position="105"/>
        <end position="128"/>
    </location>
</feature>
<dbReference type="InterPro" id="IPR013783">
    <property type="entry name" value="Ig-like_fold"/>
</dbReference>
<keyword evidence="3" id="KW-1185">Reference proteome</keyword>
<sequence>MLQQGCLLPNDRPMQVNIVFNPPEEFHLANLPIIKCHVIEAVIGETIAAIPIKVSARSVFSQYVITPSKDVDFGPVPYGNHKRSFEIENHREFDFKFAISKLVKPGSPPKSERPKRTKDSRQIFAQSRRPGQLIREQTQVMKLAHGPFIISPGYGNVPVGESIVINVDCNVEASKKFEEFIAIEIADREVRKSRQESTIN</sequence>
<name>A0ABN7T6F2_OIKDI</name>
<dbReference type="PANTHER" id="PTHR23053">
    <property type="entry name" value="DLEC1 DELETED IN LUNG AND ESOPHAGEAL CANCER 1"/>
    <property type="match status" value="1"/>
</dbReference>
<accession>A0ABN7T6F2</accession>
<evidence type="ECO:0000256" key="1">
    <source>
        <dbReference type="SAM" id="MobiDB-lite"/>
    </source>
</evidence>
<proteinExistence type="predicted"/>
<protein>
    <submittedName>
        <fullName evidence="2">Oidioi.mRNA.OKI2018_I69.chr2.g5491.t1.cds</fullName>
    </submittedName>
</protein>
<evidence type="ECO:0000313" key="2">
    <source>
        <dbReference type="EMBL" id="CAG5111157.1"/>
    </source>
</evidence>
<feature type="compositionally biased region" description="Basic and acidic residues" evidence="1">
    <location>
        <begin position="110"/>
        <end position="121"/>
    </location>
</feature>